<comment type="caution">
    <text evidence="4">The sequence shown here is derived from an EMBL/GenBank/DDBJ whole genome shotgun (WGS) entry which is preliminary data.</text>
</comment>
<dbReference type="NCBIfam" id="NF009093">
    <property type="entry name" value="PRK12429.1"/>
    <property type="match status" value="1"/>
</dbReference>
<dbReference type="InterPro" id="IPR020904">
    <property type="entry name" value="Sc_DH/Rdtase_CS"/>
</dbReference>
<dbReference type="InterPro" id="IPR036291">
    <property type="entry name" value="NAD(P)-bd_dom_sf"/>
</dbReference>
<dbReference type="EMBL" id="BMQM01000004">
    <property type="protein sequence ID" value="GGR49938.1"/>
    <property type="molecule type" value="Genomic_DNA"/>
</dbReference>
<dbReference type="InterPro" id="IPR050259">
    <property type="entry name" value="SDR"/>
</dbReference>
<dbReference type="InterPro" id="IPR002347">
    <property type="entry name" value="SDR_fam"/>
</dbReference>
<dbReference type="InterPro" id="IPR011294">
    <property type="entry name" value="3-OHbutyrate_DH"/>
</dbReference>
<comment type="similarity">
    <text evidence="1 2">Belongs to the short-chain dehydrogenases/reductases (SDR) family.</text>
</comment>
<name>A0ABQ2RRP3_9DEIO</name>
<gene>
    <name evidence="4" type="ORF">GCM10008959_08830</name>
</gene>
<dbReference type="SUPFAM" id="SSF51735">
    <property type="entry name" value="NAD(P)-binding Rossmann-fold domains"/>
    <property type="match status" value="1"/>
</dbReference>
<evidence type="ECO:0000313" key="4">
    <source>
        <dbReference type="EMBL" id="GGR49938.1"/>
    </source>
</evidence>
<dbReference type="NCBIfam" id="TIGR01963">
    <property type="entry name" value="PHB_DH"/>
    <property type="match status" value="1"/>
</dbReference>
<dbReference type="PANTHER" id="PTHR42879:SF2">
    <property type="entry name" value="3-OXOACYL-[ACYL-CARRIER-PROTEIN] REDUCTASE FABG"/>
    <property type="match status" value="1"/>
</dbReference>
<feature type="compositionally biased region" description="Low complexity" evidence="3">
    <location>
        <begin position="11"/>
        <end position="23"/>
    </location>
</feature>
<evidence type="ECO:0000256" key="1">
    <source>
        <dbReference type="ARBA" id="ARBA00006484"/>
    </source>
</evidence>
<evidence type="ECO:0000256" key="3">
    <source>
        <dbReference type="SAM" id="MobiDB-lite"/>
    </source>
</evidence>
<dbReference type="Gene3D" id="3.40.50.720">
    <property type="entry name" value="NAD(P)-binding Rossmann-like Domain"/>
    <property type="match status" value="1"/>
</dbReference>
<proteinExistence type="inferred from homology"/>
<evidence type="ECO:0000256" key="2">
    <source>
        <dbReference type="RuleBase" id="RU000363"/>
    </source>
</evidence>
<dbReference type="Pfam" id="PF00106">
    <property type="entry name" value="adh_short"/>
    <property type="match status" value="1"/>
</dbReference>
<dbReference type="PROSITE" id="PS00061">
    <property type="entry name" value="ADH_SHORT"/>
    <property type="match status" value="1"/>
</dbReference>
<reference evidence="5" key="1">
    <citation type="journal article" date="2019" name="Int. J. Syst. Evol. Microbiol.">
        <title>The Global Catalogue of Microorganisms (GCM) 10K type strain sequencing project: providing services to taxonomists for standard genome sequencing and annotation.</title>
        <authorList>
            <consortium name="The Broad Institute Genomics Platform"/>
            <consortium name="The Broad Institute Genome Sequencing Center for Infectious Disease"/>
            <person name="Wu L."/>
            <person name="Ma J."/>
        </authorList>
    </citation>
    <scope>NUCLEOTIDE SEQUENCE [LARGE SCALE GENOMIC DNA]</scope>
    <source>
        <strain evidence="5">JCM 31404</strain>
    </source>
</reference>
<dbReference type="PANTHER" id="PTHR42879">
    <property type="entry name" value="3-OXOACYL-(ACYL-CARRIER-PROTEIN) REDUCTASE"/>
    <property type="match status" value="1"/>
</dbReference>
<dbReference type="PRINTS" id="PR00081">
    <property type="entry name" value="GDHRDH"/>
</dbReference>
<keyword evidence="5" id="KW-1185">Reference proteome</keyword>
<sequence length="272" mass="28979">MTPPDYTPRMTQGTQKTTQTTQGRAALVTGGTGGIGLAIAQRLVQDGLRVAVLDLDRPQAREVARANGLIFIGADLSRREDCRRAVDEVVAALGGLDVLVNNAGFQHIDPIAAFPEDTWDAMLAVMLTAPFLLSRYAWPHLTRSGQGRIVNVASIHGHVASPFKSAYVSAKHGLIGLTRTAALEAGEQGLTVNAICPGYVRTPLVEGQIADQARTRGLSVQEVEQRVMLEPAAIKRLLNPQDIAALASYVVSPAAWGMTGAVLDLDLGWTAR</sequence>
<feature type="region of interest" description="Disordered" evidence="3">
    <location>
        <begin position="1"/>
        <end position="23"/>
    </location>
</feature>
<accession>A0ABQ2RRP3</accession>
<dbReference type="Proteomes" id="UP000634308">
    <property type="component" value="Unassembled WGS sequence"/>
</dbReference>
<dbReference type="PRINTS" id="PR00080">
    <property type="entry name" value="SDRFAMILY"/>
</dbReference>
<protein>
    <submittedName>
        <fullName evidence="4">3-hydroxybutyrate dehydrogenase</fullName>
    </submittedName>
</protein>
<evidence type="ECO:0000313" key="5">
    <source>
        <dbReference type="Proteomes" id="UP000634308"/>
    </source>
</evidence>
<organism evidence="4 5">
    <name type="scientific">Deinococcus seoulensis</name>
    <dbReference type="NCBI Taxonomy" id="1837379"/>
    <lineage>
        <taxon>Bacteria</taxon>
        <taxon>Thermotogati</taxon>
        <taxon>Deinococcota</taxon>
        <taxon>Deinococci</taxon>
        <taxon>Deinococcales</taxon>
        <taxon>Deinococcaceae</taxon>
        <taxon>Deinococcus</taxon>
    </lineage>
</organism>